<name>A0ACB9YKC0_9PEZI</name>
<evidence type="ECO:0000313" key="2">
    <source>
        <dbReference type="Proteomes" id="UP001497700"/>
    </source>
</evidence>
<proteinExistence type="predicted"/>
<sequence length="559" mass="60042">MSKESPPPITTTNNSTSSAPEGTSTTDAKPPSSRKGVQFWLVFLSLCFAGFVAATDSTIIFTALPTISNELGGQAQYIWLGNAYVFSSTAIQPLYGQLANIFGRRYPMIVSVALFALGSGIAGRANTSAMFISGRLVQGLGAGGMVMLIDLIVCDLLPLRERSTYLGAVLGACAVGSLVGPVIGGAIVTRTTWRWAFWINLPICAVTLASMIPFLRLSWKRSPSWMHSLLRIDYLGNIIFIGSITSILIGLVQGGIVYPWGSWRTILPLVVGFVGWAVFFVQQNFCAEPTMPLRLFAHRTSAIVYPQDFVVSVLLEWAIYILPLYFQSQLSASALTSGLDILPINAFMIPTGAVAGAILTKTGRYKPLHWAGFGVLAISCGLLSTMSSSTSTVAWAWFEILAGIGIGLPLTTQLPAIQAVLPESDTAISTSTYSFVRSFGFVWGATIPSIVFNSRVNAMLDSVDDSNVRAAPANGGAYSFALSVKNLTGPTLEQTLYVYKEAMRIVWLVGLAFALVGFLLVFAEKHIDIRITLETEFGLEGAKETKESESAVGGRVIEC</sequence>
<keyword evidence="2" id="KW-1185">Reference proteome</keyword>
<accession>A0ACB9YKC0</accession>
<reference evidence="1 2" key="1">
    <citation type="journal article" date="2022" name="New Phytol.">
        <title>Ecological generalism drives hyperdiversity of secondary metabolite gene clusters in xylarialean endophytes.</title>
        <authorList>
            <person name="Franco M.E.E."/>
            <person name="Wisecaver J.H."/>
            <person name="Arnold A.E."/>
            <person name="Ju Y.M."/>
            <person name="Slot J.C."/>
            <person name="Ahrendt S."/>
            <person name="Moore L.P."/>
            <person name="Eastman K.E."/>
            <person name="Scott K."/>
            <person name="Konkel Z."/>
            <person name="Mondo S.J."/>
            <person name="Kuo A."/>
            <person name="Hayes R.D."/>
            <person name="Haridas S."/>
            <person name="Andreopoulos B."/>
            <person name="Riley R."/>
            <person name="LaButti K."/>
            <person name="Pangilinan J."/>
            <person name="Lipzen A."/>
            <person name="Amirebrahimi M."/>
            <person name="Yan J."/>
            <person name="Adam C."/>
            <person name="Keymanesh K."/>
            <person name="Ng V."/>
            <person name="Louie K."/>
            <person name="Northen T."/>
            <person name="Drula E."/>
            <person name="Henrissat B."/>
            <person name="Hsieh H.M."/>
            <person name="Youens-Clark K."/>
            <person name="Lutzoni F."/>
            <person name="Miadlikowska J."/>
            <person name="Eastwood D.C."/>
            <person name="Hamelin R.C."/>
            <person name="Grigoriev I.V."/>
            <person name="U'Ren J.M."/>
        </authorList>
    </citation>
    <scope>NUCLEOTIDE SEQUENCE [LARGE SCALE GENOMIC DNA]</scope>
    <source>
        <strain evidence="1 2">CBS 119005</strain>
    </source>
</reference>
<evidence type="ECO:0000313" key="1">
    <source>
        <dbReference type="EMBL" id="KAI4859647.1"/>
    </source>
</evidence>
<organism evidence="1 2">
    <name type="scientific">Hypoxylon rubiginosum</name>
    <dbReference type="NCBI Taxonomy" id="110542"/>
    <lineage>
        <taxon>Eukaryota</taxon>
        <taxon>Fungi</taxon>
        <taxon>Dikarya</taxon>
        <taxon>Ascomycota</taxon>
        <taxon>Pezizomycotina</taxon>
        <taxon>Sordariomycetes</taxon>
        <taxon>Xylariomycetidae</taxon>
        <taxon>Xylariales</taxon>
        <taxon>Hypoxylaceae</taxon>
        <taxon>Hypoxylon</taxon>
    </lineage>
</organism>
<dbReference type="EMBL" id="MU393621">
    <property type="protein sequence ID" value="KAI4859647.1"/>
    <property type="molecule type" value="Genomic_DNA"/>
</dbReference>
<protein>
    <submittedName>
        <fullName evidence="1">MFS general substrate transporter</fullName>
    </submittedName>
</protein>
<gene>
    <name evidence="1" type="ORF">F4820DRAFT_439208</name>
</gene>
<comment type="caution">
    <text evidence="1">The sequence shown here is derived from an EMBL/GenBank/DDBJ whole genome shotgun (WGS) entry which is preliminary data.</text>
</comment>
<dbReference type="Proteomes" id="UP001497700">
    <property type="component" value="Unassembled WGS sequence"/>
</dbReference>